<dbReference type="EMBL" id="JAIWYP010000015">
    <property type="protein sequence ID" value="KAH3699904.1"/>
    <property type="molecule type" value="Genomic_DNA"/>
</dbReference>
<evidence type="ECO:0000313" key="1">
    <source>
        <dbReference type="EMBL" id="KAH3699904.1"/>
    </source>
</evidence>
<organism evidence="1 2">
    <name type="scientific">Dreissena polymorpha</name>
    <name type="common">Zebra mussel</name>
    <name type="synonym">Mytilus polymorpha</name>
    <dbReference type="NCBI Taxonomy" id="45954"/>
    <lineage>
        <taxon>Eukaryota</taxon>
        <taxon>Metazoa</taxon>
        <taxon>Spiralia</taxon>
        <taxon>Lophotrochozoa</taxon>
        <taxon>Mollusca</taxon>
        <taxon>Bivalvia</taxon>
        <taxon>Autobranchia</taxon>
        <taxon>Heteroconchia</taxon>
        <taxon>Euheterodonta</taxon>
        <taxon>Imparidentia</taxon>
        <taxon>Neoheterodontei</taxon>
        <taxon>Myida</taxon>
        <taxon>Dreissenoidea</taxon>
        <taxon>Dreissenidae</taxon>
        <taxon>Dreissena</taxon>
    </lineage>
</organism>
<dbReference type="AlphaFoldDB" id="A0A9D4BL11"/>
<dbReference type="Proteomes" id="UP000828390">
    <property type="component" value="Unassembled WGS sequence"/>
</dbReference>
<evidence type="ECO:0000313" key="2">
    <source>
        <dbReference type="Proteomes" id="UP000828390"/>
    </source>
</evidence>
<accession>A0A9D4BL11</accession>
<comment type="caution">
    <text evidence="1">The sequence shown here is derived from an EMBL/GenBank/DDBJ whole genome shotgun (WGS) entry which is preliminary data.</text>
</comment>
<protein>
    <submittedName>
        <fullName evidence="1">Uncharacterized protein</fullName>
    </submittedName>
</protein>
<sequence>MVSRGVALDNANVDPFLLCAERGPHDPWSVRFQPDKRSLYRLGKVSLNVCCILLPTPNLCGHLDCLPGSVHGFDMPCTDGGCGPGVNDGLRP</sequence>
<reference evidence="1" key="1">
    <citation type="journal article" date="2019" name="bioRxiv">
        <title>The Genome of the Zebra Mussel, Dreissena polymorpha: A Resource for Invasive Species Research.</title>
        <authorList>
            <person name="McCartney M.A."/>
            <person name="Auch B."/>
            <person name="Kono T."/>
            <person name="Mallez S."/>
            <person name="Zhang Y."/>
            <person name="Obille A."/>
            <person name="Becker A."/>
            <person name="Abrahante J.E."/>
            <person name="Garbe J."/>
            <person name="Badalamenti J.P."/>
            <person name="Herman A."/>
            <person name="Mangelson H."/>
            <person name="Liachko I."/>
            <person name="Sullivan S."/>
            <person name="Sone E.D."/>
            <person name="Koren S."/>
            <person name="Silverstein K.A.T."/>
            <person name="Beckman K.B."/>
            <person name="Gohl D.M."/>
        </authorList>
    </citation>
    <scope>NUCLEOTIDE SEQUENCE</scope>
    <source>
        <strain evidence="1">Duluth1</strain>
        <tissue evidence="1">Whole animal</tissue>
    </source>
</reference>
<name>A0A9D4BL11_DREPO</name>
<reference evidence="1" key="2">
    <citation type="submission" date="2020-11" db="EMBL/GenBank/DDBJ databases">
        <authorList>
            <person name="McCartney M.A."/>
            <person name="Auch B."/>
            <person name="Kono T."/>
            <person name="Mallez S."/>
            <person name="Becker A."/>
            <person name="Gohl D.M."/>
            <person name="Silverstein K.A.T."/>
            <person name="Koren S."/>
            <person name="Bechman K.B."/>
            <person name="Herman A."/>
            <person name="Abrahante J.E."/>
            <person name="Garbe J."/>
        </authorList>
    </citation>
    <scope>NUCLEOTIDE SEQUENCE</scope>
    <source>
        <strain evidence="1">Duluth1</strain>
        <tissue evidence="1">Whole animal</tissue>
    </source>
</reference>
<proteinExistence type="predicted"/>
<gene>
    <name evidence="1" type="ORF">DPMN_074866</name>
</gene>
<keyword evidence="2" id="KW-1185">Reference proteome</keyword>